<evidence type="ECO:0000313" key="8">
    <source>
        <dbReference type="EMBL" id="UOE21867.1"/>
    </source>
</evidence>
<keyword evidence="5" id="KW-0408">Iron</keyword>
<keyword evidence="6" id="KW-0411">Iron-sulfur</keyword>
<keyword evidence="4" id="KW-0249">Electron transport</keyword>
<dbReference type="InterPro" id="IPR051269">
    <property type="entry name" value="Fe-S_cluster_ET"/>
</dbReference>
<dbReference type="GO" id="GO:0046872">
    <property type="term" value="F:metal ion binding"/>
    <property type="evidence" value="ECO:0007669"/>
    <property type="project" value="UniProtKB-KW"/>
</dbReference>
<dbReference type="KEGG" id="thao:NI17_005475"/>
<accession>A0A399GAP5</accession>
<dbReference type="GO" id="GO:0051538">
    <property type="term" value="F:3 iron, 4 sulfur cluster binding"/>
    <property type="evidence" value="ECO:0007669"/>
    <property type="project" value="UniProtKB-KW"/>
</dbReference>
<dbReference type="Pfam" id="PF06902">
    <property type="entry name" value="Fer4_19"/>
    <property type="match status" value="1"/>
</dbReference>
<evidence type="ECO:0000313" key="9">
    <source>
        <dbReference type="Proteomes" id="UP000265719"/>
    </source>
</evidence>
<evidence type="ECO:0000256" key="1">
    <source>
        <dbReference type="ARBA" id="ARBA00001927"/>
    </source>
</evidence>
<comment type="cofactor">
    <cofactor evidence="1">
        <name>[3Fe-4S] cluster</name>
        <dbReference type="ChEBI" id="CHEBI:21137"/>
    </cofactor>
</comment>
<keyword evidence="9" id="KW-1185">Reference proteome</keyword>
<dbReference type="PANTHER" id="PTHR36923:SF3">
    <property type="entry name" value="FERREDOXIN"/>
    <property type="match status" value="1"/>
</dbReference>
<dbReference type="Gene3D" id="3.30.70.20">
    <property type="match status" value="1"/>
</dbReference>
<name>A0A399GAP5_9ACTN</name>
<evidence type="ECO:0000256" key="4">
    <source>
        <dbReference type="ARBA" id="ARBA00022982"/>
    </source>
</evidence>
<organism evidence="8 9">
    <name type="scientific">Thermobifida halotolerans</name>
    <dbReference type="NCBI Taxonomy" id="483545"/>
    <lineage>
        <taxon>Bacteria</taxon>
        <taxon>Bacillati</taxon>
        <taxon>Actinomycetota</taxon>
        <taxon>Actinomycetes</taxon>
        <taxon>Streptosporangiales</taxon>
        <taxon>Nocardiopsidaceae</taxon>
        <taxon>Thermobifida</taxon>
    </lineage>
</organism>
<reference evidence="8" key="1">
    <citation type="submission" date="2020-10" db="EMBL/GenBank/DDBJ databases">
        <title>De novo genome project of the cellulose decomposer Thermobifida halotolerans type strain.</title>
        <authorList>
            <person name="Nagy I."/>
            <person name="Horvath B."/>
            <person name="Kukolya J."/>
            <person name="Nagy I."/>
            <person name="Orsini M."/>
        </authorList>
    </citation>
    <scope>NUCLEOTIDE SEQUENCE</scope>
    <source>
        <strain evidence="8">DSM 44931</strain>
    </source>
</reference>
<sequence length="65" mass="6661">MRLRADAGTCAGAGQCARVAPDLFDQDGDGLVVLLRAEARGPARERALLTADLCPSGALRVHGSA</sequence>
<dbReference type="AlphaFoldDB" id="A0A399GAP5"/>
<dbReference type="EMBL" id="CP063196">
    <property type="protein sequence ID" value="UOE21867.1"/>
    <property type="molecule type" value="Genomic_DNA"/>
</dbReference>
<dbReference type="PANTHER" id="PTHR36923">
    <property type="entry name" value="FERREDOXIN"/>
    <property type="match status" value="1"/>
</dbReference>
<dbReference type="Proteomes" id="UP000265719">
    <property type="component" value="Chromosome"/>
</dbReference>
<gene>
    <name evidence="8" type="ORF">NI17_005475</name>
</gene>
<evidence type="ECO:0000256" key="7">
    <source>
        <dbReference type="ARBA" id="ARBA00023291"/>
    </source>
</evidence>
<evidence type="ECO:0000256" key="6">
    <source>
        <dbReference type="ARBA" id="ARBA00023014"/>
    </source>
</evidence>
<dbReference type="InterPro" id="IPR010693">
    <property type="entry name" value="Divergent_4Fe-4S_mono-cluster"/>
</dbReference>
<keyword evidence="2" id="KW-0813">Transport</keyword>
<keyword evidence="7" id="KW-0003">3Fe-4S</keyword>
<proteinExistence type="predicted"/>
<dbReference type="SUPFAM" id="SSF54862">
    <property type="entry name" value="4Fe-4S ferredoxins"/>
    <property type="match status" value="1"/>
</dbReference>
<evidence type="ECO:0000256" key="3">
    <source>
        <dbReference type="ARBA" id="ARBA00022723"/>
    </source>
</evidence>
<keyword evidence="3" id="KW-0479">Metal-binding</keyword>
<evidence type="ECO:0000256" key="5">
    <source>
        <dbReference type="ARBA" id="ARBA00023004"/>
    </source>
</evidence>
<protein>
    <submittedName>
        <fullName evidence="8">Ferredoxin</fullName>
    </submittedName>
</protein>
<evidence type="ECO:0000256" key="2">
    <source>
        <dbReference type="ARBA" id="ARBA00022448"/>
    </source>
</evidence>